<dbReference type="EMBL" id="CP081070">
    <property type="protein sequence ID" value="UWQ54469.1"/>
    <property type="molecule type" value="Genomic_DNA"/>
</dbReference>
<reference evidence="2" key="1">
    <citation type="submission" date="2021-08" db="EMBL/GenBank/DDBJ databases">
        <authorList>
            <person name="Nwanade C."/>
            <person name="Wang M."/>
            <person name="Masoudi A."/>
            <person name="Yu Z."/>
            <person name="Liu J."/>
        </authorList>
    </citation>
    <scope>NUCLEOTIDE SEQUENCE</scope>
    <source>
        <strain evidence="2">S122</strain>
    </source>
</reference>
<organism evidence="2 3">
    <name type="scientific">Leisingera caerulea</name>
    <name type="common">Phaeobacter caeruleus</name>
    <dbReference type="NCBI Taxonomy" id="506591"/>
    <lineage>
        <taxon>Bacteria</taxon>
        <taxon>Pseudomonadati</taxon>
        <taxon>Pseudomonadota</taxon>
        <taxon>Alphaproteobacteria</taxon>
        <taxon>Rhodobacterales</taxon>
        <taxon>Roseobacteraceae</taxon>
        <taxon>Leisingera</taxon>
    </lineage>
</organism>
<gene>
    <name evidence="2" type="ORF">K3721_02725</name>
</gene>
<evidence type="ECO:0000313" key="3">
    <source>
        <dbReference type="Proteomes" id="UP001058713"/>
    </source>
</evidence>
<dbReference type="Gene3D" id="3.40.630.30">
    <property type="match status" value="1"/>
</dbReference>
<keyword evidence="2" id="KW-0012">Acyltransferase</keyword>
<accession>A0A9Q9HK62</accession>
<dbReference type="AlphaFoldDB" id="A0A9Q9HK62"/>
<dbReference type="EC" id="2.3.1.-" evidence="2"/>
<dbReference type="RefSeq" id="WP_259971762.1">
    <property type="nucleotide sequence ID" value="NZ_CP081070.1"/>
</dbReference>
<dbReference type="Proteomes" id="UP001058713">
    <property type="component" value="Chromosome"/>
</dbReference>
<evidence type="ECO:0000259" key="1">
    <source>
        <dbReference type="Pfam" id="PF13302"/>
    </source>
</evidence>
<feature type="domain" description="N-acetyltransferase" evidence="1">
    <location>
        <begin position="27"/>
        <end position="128"/>
    </location>
</feature>
<dbReference type="InterPro" id="IPR000182">
    <property type="entry name" value="GNAT_dom"/>
</dbReference>
<dbReference type="Pfam" id="PF13302">
    <property type="entry name" value="Acetyltransf_3"/>
    <property type="match status" value="1"/>
</dbReference>
<evidence type="ECO:0000313" key="2">
    <source>
        <dbReference type="EMBL" id="UWQ54469.1"/>
    </source>
</evidence>
<proteinExistence type="predicted"/>
<name>A0A9Q9HK62_LEICA</name>
<dbReference type="KEGG" id="lcae:K3721_02725"/>
<keyword evidence="2" id="KW-0808">Transferase</keyword>
<sequence>MGGAAAHTENGTGPLRFARLTEVPPQELARHMSDPRMADHMPLLTGSWDEAAAREFVAAKEACWQRDGLGHWAFLREDRYLGWGGFQKEGEEWDFGLVLRADCFGLGPAIARKALEFARADARIPYVTFLLPPTRRHLRPLARLGAVQTGKVQYEGRRFLKFRLETGRGGQKKRRLQSGRLCIGK</sequence>
<dbReference type="InterPro" id="IPR016181">
    <property type="entry name" value="Acyl_CoA_acyltransferase"/>
</dbReference>
<protein>
    <submittedName>
        <fullName evidence="2">GNAT family N-acetyltransferase</fullName>
        <ecNumber evidence="2">2.3.1.-</ecNumber>
    </submittedName>
</protein>
<dbReference type="SUPFAM" id="SSF55729">
    <property type="entry name" value="Acyl-CoA N-acyltransferases (Nat)"/>
    <property type="match status" value="1"/>
</dbReference>
<dbReference type="GO" id="GO:0016747">
    <property type="term" value="F:acyltransferase activity, transferring groups other than amino-acyl groups"/>
    <property type="evidence" value="ECO:0007669"/>
    <property type="project" value="InterPro"/>
</dbReference>